<organism evidence="1 2">
    <name type="scientific">Streptomyces javensis</name>
    <dbReference type="NCBI Taxonomy" id="114698"/>
    <lineage>
        <taxon>Bacteria</taxon>
        <taxon>Bacillati</taxon>
        <taxon>Actinomycetota</taxon>
        <taxon>Actinomycetes</taxon>
        <taxon>Kitasatosporales</taxon>
        <taxon>Streptomycetaceae</taxon>
        <taxon>Streptomyces</taxon>
        <taxon>Streptomyces violaceusniger group</taxon>
    </lineage>
</organism>
<proteinExistence type="predicted"/>
<dbReference type="Proteomes" id="UP001500282">
    <property type="component" value="Unassembled WGS sequence"/>
</dbReference>
<comment type="caution">
    <text evidence="1">The sequence shown here is derived from an EMBL/GenBank/DDBJ whole genome shotgun (WGS) entry which is preliminary data.</text>
</comment>
<evidence type="ECO:0000313" key="1">
    <source>
        <dbReference type="EMBL" id="GAA1276434.1"/>
    </source>
</evidence>
<dbReference type="EMBL" id="BAAAIH010000020">
    <property type="protein sequence ID" value="GAA1276434.1"/>
    <property type="molecule type" value="Genomic_DNA"/>
</dbReference>
<protein>
    <submittedName>
        <fullName evidence="1">Uncharacterized protein</fullName>
    </submittedName>
</protein>
<sequence>MLAHSPVHLGLEQKWLGHDTPYGRIEISEEEPRQYETRLVDHVVAHRGGPVGARVVPLAPIPAKDSPG</sequence>
<accession>A0ABP4HTN6</accession>
<reference evidence="2" key="1">
    <citation type="journal article" date="2019" name="Int. J. Syst. Evol. Microbiol.">
        <title>The Global Catalogue of Microorganisms (GCM) 10K type strain sequencing project: providing services to taxonomists for standard genome sequencing and annotation.</title>
        <authorList>
            <consortium name="The Broad Institute Genomics Platform"/>
            <consortium name="The Broad Institute Genome Sequencing Center for Infectious Disease"/>
            <person name="Wu L."/>
            <person name="Ma J."/>
        </authorList>
    </citation>
    <scope>NUCLEOTIDE SEQUENCE [LARGE SCALE GENOMIC DNA]</scope>
    <source>
        <strain evidence="2">JCM 11448</strain>
    </source>
</reference>
<name>A0ABP4HTN6_9ACTN</name>
<evidence type="ECO:0000313" key="2">
    <source>
        <dbReference type="Proteomes" id="UP001500282"/>
    </source>
</evidence>
<gene>
    <name evidence="1" type="ORF">GCM10009579_39430</name>
</gene>
<keyword evidence="2" id="KW-1185">Reference proteome</keyword>